<accession>A0A6S6UJL9</accession>
<dbReference type="EMBL" id="CACVAQ010000460">
    <property type="protein sequence ID" value="CAA6829072.1"/>
    <property type="molecule type" value="Genomic_DNA"/>
</dbReference>
<proteinExistence type="predicted"/>
<organism evidence="2">
    <name type="scientific">uncultured Aureispira sp</name>
    <dbReference type="NCBI Taxonomy" id="1331704"/>
    <lineage>
        <taxon>Bacteria</taxon>
        <taxon>Pseudomonadati</taxon>
        <taxon>Bacteroidota</taxon>
        <taxon>Saprospiria</taxon>
        <taxon>Saprospirales</taxon>
        <taxon>Saprospiraceae</taxon>
        <taxon>Aureispira</taxon>
        <taxon>environmental samples</taxon>
    </lineage>
</organism>
<keyword evidence="1" id="KW-0732">Signal</keyword>
<protein>
    <recommendedName>
        <fullName evidence="3">Outer membrane protein beta-barrel domain-containing protein</fullName>
    </recommendedName>
</protein>
<evidence type="ECO:0000256" key="1">
    <source>
        <dbReference type="SAM" id="SignalP"/>
    </source>
</evidence>
<feature type="signal peptide" evidence="1">
    <location>
        <begin position="1"/>
        <end position="24"/>
    </location>
</feature>
<feature type="chain" id="PRO_5028478294" description="Outer membrane protein beta-barrel domain-containing protein" evidence="1">
    <location>
        <begin position="25"/>
        <end position="227"/>
    </location>
</feature>
<name>A0A6S6UJL9_9BACT</name>
<reference evidence="2" key="1">
    <citation type="submission" date="2020-01" db="EMBL/GenBank/DDBJ databases">
        <authorList>
            <person name="Meier V. D."/>
            <person name="Meier V D."/>
        </authorList>
    </citation>
    <scope>NUCLEOTIDE SEQUENCE</scope>
    <source>
        <strain evidence="2">HLG_WM_MAG_10</strain>
    </source>
</reference>
<gene>
    <name evidence="2" type="ORF">HELGO_WM57755</name>
</gene>
<evidence type="ECO:0000313" key="2">
    <source>
        <dbReference type="EMBL" id="CAA6829072.1"/>
    </source>
</evidence>
<dbReference type="AlphaFoldDB" id="A0A6S6UJL9"/>
<sequence>MNRIFSILCILFLCSIASVSSILAQKNGVSGYGHTELLYVGSELSGDIYLGAGGGIVINDNFQFGVYLRALNEPYKYDFFDANPDSVDFGDSNHPFSQNDFALSSSASNIETGLNVGLNIMPDKPFQITFNAMLGINAVSFSEITVIDDPNSTLGIVFENDLYTLFGANSSLEVNLQLKIGGFLKLGAKGGYHFSIINGNTRNGNLLKIPTMFSGPYIGASVVFGSF</sequence>
<evidence type="ECO:0008006" key="3">
    <source>
        <dbReference type="Google" id="ProtNLM"/>
    </source>
</evidence>